<evidence type="ECO:0000256" key="3">
    <source>
        <dbReference type="ARBA" id="ARBA00022475"/>
    </source>
</evidence>
<feature type="domain" description="Membrane transport protein MMPL" evidence="8">
    <location>
        <begin position="3"/>
        <end position="102"/>
    </location>
</feature>
<gene>
    <name evidence="9" type="ORF">NIIDMKKI_44280</name>
</gene>
<evidence type="ECO:0000256" key="5">
    <source>
        <dbReference type="ARBA" id="ARBA00022989"/>
    </source>
</evidence>
<keyword evidence="5 7" id="KW-1133">Transmembrane helix</keyword>
<evidence type="ECO:0000259" key="8">
    <source>
        <dbReference type="Pfam" id="PF03176"/>
    </source>
</evidence>
<dbReference type="PANTHER" id="PTHR33406:SF6">
    <property type="entry name" value="MEMBRANE PROTEIN YDGH-RELATED"/>
    <property type="match status" value="1"/>
</dbReference>
<reference evidence="9 10" key="1">
    <citation type="submission" date="2020-07" db="EMBL/GenBank/DDBJ databases">
        <title>Mycobacterium kansasii (former subtype) with zoonotic potential isolated from diseased indoor pet cat, Japan.</title>
        <authorList>
            <person name="Fukano H."/>
            <person name="Terazono T."/>
            <person name="Hoshino Y."/>
        </authorList>
    </citation>
    <scope>NUCLEOTIDE SEQUENCE [LARGE SCALE GENOMIC DNA]</scope>
    <source>
        <strain evidence="9 10">Kuro-I</strain>
    </source>
</reference>
<comment type="similarity">
    <text evidence="2">Belongs to the resistance-nodulation-cell division (RND) (TC 2.A.6) family. MmpL subfamily.</text>
</comment>
<evidence type="ECO:0000256" key="6">
    <source>
        <dbReference type="ARBA" id="ARBA00023136"/>
    </source>
</evidence>
<comment type="subcellular location">
    <subcellularLocation>
        <location evidence="1">Cell membrane</location>
        <topology evidence="1">Multi-pass membrane protein</topology>
    </subcellularLocation>
</comment>
<dbReference type="Gene3D" id="1.20.1640.10">
    <property type="entry name" value="Multidrug efflux transporter AcrB transmembrane domain"/>
    <property type="match status" value="1"/>
</dbReference>
<keyword evidence="6 7" id="KW-0472">Membrane</keyword>
<keyword evidence="4 7" id="KW-0812">Transmembrane</keyword>
<keyword evidence="10" id="KW-1185">Reference proteome</keyword>
<keyword evidence="3" id="KW-1003">Cell membrane</keyword>
<evidence type="ECO:0000256" key="2">
    <source>
        <dbReference type="ARBA" id="ARBA00010157"/>
    </source>
</evidence>
<dbReference type="EMBL" id="AP023343">
    <property type="protein sequence ID" value="BCI89222.1"/>
    <property type="molecule type" value="Genomic_DNA"/>
</dbReference>
<proteinExistence type="inferred from homology"/>
<dbReference type="InterPro" id="IPR004869">
    <property type="entry name" value="MMPL_dom"/>
</dbReference>
<dbReference type="AlphaFoldDB" id="A0A7G1IH00"/>
<dbReference type="InterPro" id="IPR050545">
    <property type="entry name" value="Mycobact_MmpL"/>
</dbReference>
<evidence type="ECO:0000256" key="4">
    <source>
        <dbReference type="ARBA" id="ARBA00022692"/>
    </source>
</evidence>
<evidence type="ECO:0000256" key="7">
    <source>
        <dbReference type="SAM" id="Phobius"/>
    </source>
</evidence>
<accession>A0A7G1IH00</accession>
<feature type="transmembrane region" description="Helical" evidence="7">
    <location>
        <begin position="12"/>
        <end position="39"/>
    </location>
</feature>
<dbReference type="Pfam" id="PF03176">
    <property type="entry name" value="MMPL"/>
    <property type="match status" value="1"/>
</dbReference>
<dbReference type="Proteomes" id="UP000516380">
    <property type="component" value="Chromosome"/>
</dbReference>
<dbReference type="GO" id="GO:0005886">
    <property type="term" value="C:plasma membrane"/>
    <property type="evidence" value="ECO:0007669"/>
    <property type="project" value="UniProtKB-SubCell"/>
</dbReference>
<dbReference type="PANTHER" id="PTHR33406">
    <property type="entry name" value="MEMBRANE PROTEIN MJ1562-RELATED"/>
    <property type="match status" value="1"/>
</dbReference>
<feature type="transmembrane region" description="Helical" evidence="7">
    <location>
        <begin position="60"/>
        <end position="81"/>
    </location>
</feature>
<dbReference type="SUPFAM" id="SSF82866">
    <property type="entry name" value="Multidrug efflux transporter AcrB transmembrane domain"/>
    <property type="match status" value="1"/>
</dbReference>
<name>A0A7G1IH00_MYCKA</name>
<sequence>MSLLGERDVFEVSIFSVALLAAMVLGGATDYGIFLIGRYHEARRGGVSHERALGVANRTVGPVIVASALTVAAALSCLTFAKVGMLRSAGLPCAIGIVTGMVAS</sequence>
<protein>
    <recommendedName>
        <fullName evidence="8">Membrane transport protein MMPL domain-containing protein</fullName>
    </recommendedName>
</protein>
<organism evidence="9 10">
    <name type="scientific">Mycobacterium kansasii</name>
    <dbReference type="NCBI Taxonomy" id="1768"/>
    <lineage>
        <taxon>Bacteria</taxon>
        <taxon>Bacillati</taxon>
        <taxon>Actinomycetota</taxon>
        <taxon>Actinomycetes</taxon>
        <taxon>Mycobacteriales</taxon>
        <taxon>Mycobacteriaceae</taxon>
        <taxon>Mycobacterium</taxon>
    </lineage>
</organism>
<evidence type="ECO:0000256" key="1">
    <source>
        <dbReference type="ARBA" id="ARBA00004651"/>
    </source>
</evidence>
<evidence type="ECO:0000313" key="9">
    <source>
        <dbReference type="EMBL" id="BCI89222.1"/>
    </source>
</evidence>
<evidence type="ECO:0000313" key="10">
    <source>
        <dbReference type="Proteomes" id="UP000516380"/>
    </source>
</evidence>